<accession>A0A1M7ZT09</accession>
<protein>
    <submittedName>
        <fullName evidence="1">Uncharacterized protein</fullName>
    </submittedName>
</protein>
<dbReference type="AlphaFoldDB" id="A0A1M7ZT09"/>
<reference evidence="2" key="1">
    <citation type="submission" date="2016-12" db="EMBL/GenBank/DDBJ databases">
        <authorList>
            <person name="Varghese N."/>
            <person name="Submissions S."/>
        </authorList>
    </citation>
    <scope>NUCLEOTIDE SEQUENCE [LARGE SCALE GENOMIC DNA]</scope>
    <source>
        <strain evidence="2">DSM 18830</strain>
    </source>
</reference>
<dbReference type="STRING" id="416016.SAMN05443547_0354"/>
<dbReference type="Proteomes" id="UP000184611">
    <property type="component" value="Unassembled WGS sequence"/>
</dbReference>
<dbReference type="RefSeq" id="WP_073580814.1">
    <property type="nucleotide sequence ID" value="NZ_CBCSEA010000001.1"/>
</dbReference>
<proteinExistence type="predicted"/>
<name>A0A1M7ZT09_9FLAO</name>
<keyword evidence="2" id="KW-1185">Reference proteome</keyword>
<evidence type="ECO:0000313" key="1">
    <source>
        <dbReference type="EMBL" id="SHO72031.1"/>
    </source>
</evidence>
<dbReference type="EMBL" id="FRYK01000001">
    <property type="protein sequence ID" value="SHO72031.1"/>
    <property type="molecule type" value="Genomic_DNA"/>
</dbReference>
<dbReference type="OrthoDB" id="1376306at2"/>
<gene>
    <name evidence="1" type="ORF">SAMN05443547_0354</name>
</gene>
<sequence length="84" mass="8974">MRKIFLGIALVTIMLSCQEETKQKVKEASEAVGADLKQAADSAKVKAKEAIDSSKVGEKAKNIIAIGAEKVEEGAKKVKESVEE</sequence>
<dbReference type="PROSITE" id="PS51257">
    <property type="entry name" value="PROKAR_LIPOPROTEIN"/>
    <property type="match status" value="1"/>
</dbReference>
<organism evidence="1 2">
    <name type="scientific">Flavobacterium cucumis</name>
    <dbReference type="NCBI Taxonomy" id="416016"/>
    <lineage>
        <taxon>Bacteria</taxon>
        <taxon>Pseudomonadati</taxon>
        <taxon>Bacteroidota</taxon>
        <taxon>Flavobacteriia</taxon>
        <taxon>Flavobacteriales</taxon>
        <taxon>Flavobacteriaceae</taxon>
        <taxon>Flavobacterium</taxon>
    </lineage>
</organism>
<evidence type="ECO:0000313" key="2">
    <source>
        <dbReference type="Proteomes" id="UP000184611"/>
    </source>
</evidence>